<dbReference type="InterPro" id="IPR011990">
    <property type="entry name" value="TPR-like_helical_dom_sf"/>
</dbReference>
<dbReference type="GO" id="GO:0006886">
    <property type="term" value="P:intracellular protein transport"/>
    <property type="evidence" value="ECO:0007669"/>
    <property type="project" value="InterPro"/>
</dbReference>
<keyword evidence="4" id="KW-0931">ER-Golgi transport</keyword>
<dbReference type="PANTHER" id="PTHR13768">
    <property type="entry name" value="SOLUBLE NSF ATTACHMENT PROTEIN SNAP"/>
    <property type="match status" value="1"/>
</dbReference>
<organism evidence="10 11">
    <name type="scientific">Actinia tenebrosa</name>
    <name type="common">Australian red waratah sea anemone</name>
    <dbReference type="NCBI Taxonomy" id="6105"/>
    <lineage>
        <taxon>Eukaryota</taxon>
        <taxon>Metazoa</taxon>
        <taxon>Cnidaria</taxon>
        <taxon>Anthozoa</taxon>
        <taxon>Hexacorallia</taxon>
        <taxon>Actiniaria</taxon>
        <taxon>Actiniidae</taxon>
        <taxon>Actinia</taxon>
    </lineage>
</organism>
<sequence length="353" mass="39629">MAAIQQRKVQEGLQFMREAEKSMKTSWLKWKPDLDSAADRYMKAGNSFKAGRSYPEAEDAFKKAAEAYYNNNSFFHSAKALEQAASVLKEMKRISEAVELIERAGMQYRESGSPDTAAMCLIRGGKMCEGMEASKAINMFLSAGDLNVGEDKIREGIEPMVHAVRLLLKTKRYEEAIGVKKKILELYGSIENFAMMYKTVLGLVVVYLHESDYVAADKCYKDSFSIPGFGSSEEAEAAERILQYFDEGDADGLKSCTSQPLFTYLDNEIAKLARSLRVPGDFPENPSKPNKPKNELFDKPKSVEKDYSNKDEDEEEDEDDDDEQLDTELEKTEESAKALTNPDEEDEFAGGLC</sequence>
<evidence type="ECO:0000313" key="11">
    <source>
        <dbReference type="RefSeq" id="XP_031563162.1"/>
    </source>
</evidence>
<dbReference type="KEGG" id="aten:116298758"/>
<reference evidence="11" key="1">
    <citation type="submission" date="2025-08" db="UniProtKB">
        <authorList>
            <consortium name="RefSeq"/>
        </authorList>
    </citation>
    <scope>IDENTIFICATION</scope>
    <source>
        <tissue evidence="11">Tentacle</tissue>
    </source>
</reference>
<dbReference type="AlphaFoldDB" id="A0A6P8IBZ8"/>
<dbReference type="InParanoid" id="A0A6P8IBZ8"/>
<dbReference type="PANTHER" id="PTHR13768:SF2">
    <property type="entry name" value="GAMMA-SOLUBLE NSF ATTACHMENT PROTEIN"/>
    <property type="match status" value="1"/>
</dbReference>
<evidence type="ECO:0000256" key="7">
    <source>
        <dbReference type="ARBA" id="ARBA00040047"/>
    </source>
</evidence>
<evidence type="ECO:0000256" key="3">
    <source>
        <dbReference type="ARBA" id="ARBA00022448"/>
    </source>
</evidence>
<gene>
    <name evidence="11" type="primary">LOC116298758</name>
</gene>
<accession>A0A6P8IBZ8</accession>
<protein>
    <recommendedName>
        <fullName evidence="7">Gamma-soluble NSF attachment protein</fullName>
    </recommendedName>
    <alternativeName>
        <fullName evidence="8">N-ethylmaleimide-sensitive factor attachment protein gamma</fullName>
    </alternativeName>
</protein>
<keyword evidence="3" id="KW-0813">Transport</keyword>
<keyword evidence="6" id="KW-0472">Membrane</keyword>
<dbReference type="GO" id="GO:0019905">
    <property type="term" value="F:syntaxin binding"/>
    <property type="evidence" value="ECO:0007669"/>
    <property type="project" value="TreeGrafter"/>
</dbReference>
<dbReference type="OrthoDB" id="26569at2759"/>
<feature type="region of interest" description="Disordered" evidence="9">
    <location>
        <begin position="277"/>
        <end position="353"/>
    </location>
</feature>
<feature type="compositionally biased region" description="Acidic residues" evidence="9">
    <location>
        <begin position="311"/>
        <end position="327"/>
    </location>
</feature>
<dbReference type="GO" id="GO:0016192">
    <property type="term" value="P:vesicle-mediated transport"/>
    <property type="evidence" value="ECO:0007669"/>
    <property type="project" value="UniProtKB-KW"/>
</dbReference>
<dbReference type="Proteomes" id="UP000515163">
    <property type="component" value="Unplaced"/>
</dbReference>
<evidence type="ECO:0000256" key="2">
    <source>
        <dbReference type="ARBA" id="ARBA00010050"/>
    </source>
</evidence>
<evidence type="ECO:0000313" key="10">
    <source>
        <dbReference type="Proteomes" id="UP000515163"/>
    </source>
</evidence>
<dbReference type="SUPFAM" id="SSF48452">
    <property type="entry name" value="TPR-like"/>
    <property type="match status" value="1"/>
</dbReference>
<keyword evidence="5" id="KW-0653">Protein transport</keyword>
<evidence type="ECO:0000256" key="5">
    <source>
        <dbReference type="ARBA" id="ARBA00022927"/>
    </source>
</evidence>
<dbReference type="InterPro" id="IPR000744">
    <property type="entry name" value="NSF_attach"/>
</dbReference>
<evidence type="ECO:0000256" key="8">
    <source>
        <dbReference type="ARBA" id="ARBA00042485"/>
    </source>
</evidence>
<feature type="compositionally biased region" description="Acidic residues" evidence="9">
    <location>
        <begin position="342"/>
        <end position="353"/>
    </location>
</feature>
<dbReference type="GeneID" id="116298758"/>
<evidence type="ECO:0000256" key="9">
    <source>
        <dbReference type="SAM" id="MobiDB-lite"/>
    </source>
</evidence>
<proteinExistence type="inferred from homology"/>
<dbReference type="RefSeq" id="XP_031563162.1">
    <property type="nucleotide sequence ID" value="XM_031707302.1"/>
</dbReference>
<dbReference type="GO" id="GO:0031201">
    <property type="term" value="C:SNARE complex"/>
    <property type="evidence" value="ECO:0007669"/>
    <property type="project" value="TreeGrafter"/>
</dbReference>
<comment type="subcellular location">
    <subcellularLocation>
        <location evidence="1">Membrane</location>
        <topology evidence="1">Peripheral membrane protein</topology>
    </subcellularLocation>
</comment>
<evidence type="ECO:0000256" key="6">
    <source>
        <dbReference type="ARBA" id="ARBA00023136"/>
    </source>
</evidence>
<name>A0A6P8IBZ8_ACTTE</name>
<dbReference type="GO" id="GO:0005483">
    <property type="term" value="F:soluble NSF attachment protein activity"/>
    <property type="evidence" value="ECO:0007669"/>
    <property type="project" value="TreeGrafter"/>
</dbReference>
<evidence type="ECO:0000256" key="4">
    <source>
        <dbReference type="ARBA" id="ARBA00022892"/>
    </source>
</evidence>
<dbReference type="Pfam" id="PF14938">
    <property type="entry name" value="SNAP"/>
    <property type="match status" value="1"/>
</dbReference>
<dbReference type="Gene3D" id="1.25.40.10">
    <property type="entry name" value="Tetratricopeptide repeat domain"/>
    <property type="match status" value="1"/>
</dbReference>
<comment type="similarity">
    <text evidence="2">Belongs to the SNAP family.</text>
</comment>
<dbReference type="GO" id="GO:0005774">
    <property type="term" value="C:vacuolar membrane"/>
    <property type="evidence" value="ECO:0007669"/>
    <property type="project" value="TreeGrafter"/>
</dbReference>
<keyword evidence="10" id="KW-1185">Reference proteome</keyword>
<dbReference type="FunCoup" id="A0A6P8IBZ8">
    <property type="interactions" value="1525"/>
</dbReference>
<feature type="compositionally biased region" description="Basic and acidic residues" evidence="9">
    <location>
        <begin position="292"/>
        <end position="310"/>
    </location>
</feature>
<evidence type="ECO:0000256" key="1">
    <source>
        <dbReference type="ARBA" id="ARBA00004170"/>
    </source>
</evidence>